<sequence>MVPEPQVQMQETGERKGHGRAEPAQSVVKLASSGGGTGVGEGRQTVFDGRQWRRRGRRSGGRVLDRRPPICGLATGRTTIACLSNCRRTAD</sequence>
<name>A0A653BTQ2_CALMS</name>
<proteinExistence type="predicted"/>
<feature type="region of interest" description="Disordered" evidence="1">
    <location>
        <begin position="1"/>
        <end position="68"/>
    </location>
</feature>
<evidence type="ECO:0000256" key="1">
    <source>
        <dbReference type="SAM" id="MobiDB-lite"/>
    </source>
</evidence>
<feature type="compositionally biased region" description="Basic and acidic residues" evidence="1">
    <location>
        <begin position="12"/>
        <end position="21"/>
    </location>
</feature>
<reference evidence="2 3" key="1">
    <citation type="submission" date="2019-01" db="EMBL/GenBank/DDBJ databases">
        <authorList>
            <person name="Sayadi A."/>
        </authorList>
    </citation>
    <scope>NUCLEOTIDE SEQUENCE [LARGE SCALE GENOMIC DNA]</scope>
</reference>
<dbReference type="EMBL" id="CAACVG010005140">
    <property type="protein sequence ID" value="VEN38988.1"/>
    <property type="molecule type" value="Genomic_DNA"/>
</dbReference>
<feature type="non-terminal residue" evidence="2">
    <location>
        <position position="91"/>
    </location>
</feature>
<evidence type="ECO:0000313" key="2">
    <source>
        <dbReference type="EMBL" id="VEN38988.1"/>
    </source>
</evidence>
<keyword evidence="3" id="KW-1185">Reference proteome</keyword>
<evidence type="ECO:0000313" key="3">
    <source>
        <dbReference type="Proteomes" id="UP000410492"/>
    </source>
</evidence>
<dbReference type="AlphaFoldDB" id="A0A653BTQ2"/>
<gene>
    <name evidence="2" type="ORF">CALMAC_LOCUS3686</name>
</gene>
<accession>A0A653BTQ2</accession>
<protein>
    <submittedName>
        <fullName evidence="2">Uncharacterized protein</fullName>
    </submittedName>
</protein>
<organism evidence="2 3">
    <name type="scientific">Callosobruchus maculatus</name>
    <name type="common">Southern cowpea weevil</name>
    <name type="synonym">Pulse bruchid</name>
    <dbReference type="NCBI Taxonomy" id="64391"/>
    <lineage>
        <taxon>Eukaryota</taxon>
        <taxon>Metazoa</taxon>
        <taxon>Ecdysozoa</taxon>
        <taxon>Arthropoda</taxon>
        <taxon>Hexapoda</taxon>
        <taxon>Insecta</taxon>
        <taxon>Pterygota</taxon>
        <taxon>Neoptera</taxon>
        <taxon>Endopterygota</taxon>
        <taxon>Coleoptera</taxon>
        <taxon>Polyphaga</taxon>
        <taxon>Cucujiformia</taxon>
        <taxon>Chrysomeloidea</taxon>
        <taxon>Chrysomelidae</taxon>
        <taxon>Bruchinae</taxon>
        <taxon>Bruchini</taxon>
        <taxon>Callosobruchus</taxon>
    </lineage>
</organism>
<dbReference type="Proteomes" id="UP000410492">
    <property type="component" value="Unassembled WGS sequence"/>
</dbReference>